<name>B1I4F7_DESAP</name>
<dbReference type="Gene3D" id="2.160.20.70">
    <property type="match status" value="1"/>
</dbReference>
<comment type="similarity">
    <text evidence="1 7">Belongs to the MinC family.</text>
</comment>
<comment type="subunit">
    <text evidence="6 7">Interacts with MinD and FtsZ.</text>
</comment>
<keyword evidence="2 7" id="KW-0132">Cell division</keyword>
<dbReference type="GO" id="GO:0000902">
    <property type="term" value="P:cell morphogenesis"/>
    <property type="evidence" value="ECO:0007669"/>
    <property type="project" value="InterPro"/>
</dbReference>
<dbReference type="InterPro" id="IPR005526">
    <property type="entry name" value="Septum_form_inhib_MinC_C"/>
</dbReference>
<dbReference type="PANTHER" id="PTHR34108:SF1">
    <property type="entry name" value="SEPTUM SITE-DETERMINING PROTEIN MINC"/>
    <property type="match status" value="1"/>
</dbReference>
<evidence type="ECO:0000259" key="9">
    <source>
        <dbReference type="Pfam" id="PF03775"/>
    </source>
</evidence>
<sequence>MSSEVQIKGTRHGLMILIPQTGDFDELKDTLRRKMESANGFFRGAHFFLRPEQASLTAHQQEELELMLVGYGLVPLPSATPPRPPSRPKPAAPPAGDRTHIIWRTIRSGQRARNDLGHLVIMGDVHSGALVEAGGHVLIMGSSWGAVRAGIYGDRQAKVTGLDFRGGVVSIADAVALIGESEASPQPGPHQALLKDEGIVFVPFPAK</sequence>
<dbReference type="Gene3D" id="3.30.160.540">
    <property type="match status" value="1"/>
</dbReference>
<dbReference type="GO" id="GO:0000917">
    <property type="term" value="P:division septum assembly"/>
    <property type="evidence" value="ECO:0007669"/>
    <property type="project" value="UniProtKB-KW"/>
</dbReference>
<feature type="region of interest" description="Disordered" evidence="8">
    <location>
        <begin position="77"/>
        <end position="97"/>
    </location>
</feature>
<dbReference type="SUPFAM" id="SSF63848">
    <property type="entry name" value="Cell-division inhibitor MinC, C-terminal domain"/>
    <property type="match status" value="1"/>
</dbReference>
<dbReference type="GO" id="GO:1901891">
    <property type="term" value="P:regulation of cell septum assembly"/>
    <property type="evidence" value="ECO:0007669"/>
    <property type="project" value="InterPro"/>
</dbReference>
<reference evidence="12" key="1">
    <citation type="submission" date="2007-10" db="EMBL/GenBank/DDBJ databases">
        <title>Complete sequence of chromosome of Desulforudis audaxviator MP104C.</title>
        <authorList>
            <person name="Copeland A."/>
            <person name="Lucas S."/>
            <person name="Lapidus A."/>
            <person name="Barry K."/>
            <person name="Glavina del Rio T."/>
            <person name="Dalin E."/>
            <person name="Tice H."/>
            <person name="Bruce D."/>
            <person name="Pitluck S."/>
            <person name="Lowry S.R."/>
            <person name="Larimer F."/>
            <person name="Land M.L."/>
            <person name="Hauser L."/>
            <person name="Kyrpides N."/>
            <person name="Ivanova N.N."/>
            <person name="Richardson P."/>
        </authorList>
    </citation>
    <scope>NUCLEOTIDE SEQUENCE [LARGE SCALE GENOMIC DNA]</scope>
    <source>
        <strain evidence="12">MP104C</strain>
    </source>
</reference>
<feature type="domain" description="Septum formation inhibitor MinC C-terminal" evidence="9">
    <location>
        <begin position="101"/>
        <end position="200"/>
    </location>
</feature>
<reference evidence="11 12" key="2">
    <citation type="journal article" date="2008" name="Science">
        <title>Environmental genomics reveals a single-species ecosystem deep within Earth.</title>
        <authorList>
            <person name="Chivian D."/>
            <person name="Brodie E.L."/>
            <person name="Alm E.J."/>
            <person name="Culley D.E."/>
            <person name="Dehal P.S."/>
            <person name="Desantis T.Z."/>
            <person name="Gihring T.M."/>
            <person name="Lapidus A."/>
            <person name="Lin L.H."/>
            <person name="Lowry S.R."/>
            <person name="Moser D.P."/>
            <person name="Richardson P.M."/>
            <person name="Southam G."/>
            <person name="Wanger G."/>
            <person name="Pratt L.M."/>
            <person name="Andersen G.L."/>
            <person name="Hazen T.C."/>
            <person name="Brockman F.J."/>
            <person name="Arkin A.P."/>
            <person name="Onstott T.C."/>
        </authorList>
    </citation>
    <scope>NUCLEOTIDE SEQUENCE [LARGE SCALE GENOMIC DNA]</scope>
    <source>
        <strain evidence="11 12">MP104C</strain>
    </source>
</reference>
<evidence type="ECO:0000313" key="12">
    <source>
        <dbReference type="Proteomes" id="UP000008544"/>
    </source>
</evidence>
<dbReference type="HAMAP" id="MF_00267">
    <property type="entry name" value="MinC"/>
    <property type="match status" value="1"/>
</dbReference>
<dbReference type="Proteomes" id="UP000008544">
    <property type="component" value="Chromosome"/>
</dbReference>
<protein>
    <recommendedName>
        <fullName evidence="7">Probable septum site-determining protein MinC</fullName>
    </recommendedName>
</protein>
<dbReference type="GO" id="GO:0051302">
    <property type="term" value="P:regulation of cell division"/>
    <property type="evidence" value="ECO:0007669"/>
    <property type="project" value="InterPro"/>
</dbReference>
<gene>
    <name evidence="7" type="primary">minC</name>
    <name evidence="11" type="ordered locus">Daud_1324</name>
</gene>
<evidence type="ECO:0000256" key="5">
    <source>
        <dbReference type="ARBA" id="ARBA00025606"/>
    </source>
</evidence>
<evidence type="ECO:0000256" key="3">
    <source>
        <dbReference type="ARBA" id="ARBA00023210"/>
    </source>
</evidence>
<dbReference type="InterPro" id="IPR007874">
    <property type="entry name" value="MinC_N"/>
</dbReference>
<dbReference type="KEGG" id="dau:Daud_1324"/>
<evidence type="ECO:0000259" key="10">
    <source>
        <dbReference type="Pfam" id="PF05209"/>
    </source>
</evidence>
<dbReference type="PANTHER" id="PTHR34108">
    <property type="entry name" value="SEPTUM SITE-DETERMINING PROTEIN MINC"/>
    <property type="match status" value="1"/>
</dbReference>
<keyword evidence="12" id="KW-1185">Reference proteome</keyword>
<accession>B1I4F7</accession>
<dbReference type="InterPro" id="IPR013033">
    <property type="entry name" value="MinC"/>
</dbReference>
<dbReference type="EMBL" id="CP000860">
    <property type="protein sequence ID" value="ACA59834.1"/>
    <property type="molecule type" value="Genomic_DNA"/>
</dbReference>
<dbReference type="InterPro" id="IPR036145">
    <property type="entry name" value="MinC_C_sf"/>
</dbReference>
<evidence type="ECO:0000256" key="6">
    <source>
        <dbReference type="ARBA" id="ARBA00046874"/>
    </source>
</evidence>
<dbReference type="AlphaFoldDB" id="B1I4F7"/>
<dbReference type="HOGENOM" id="CLU_048711_2_0_9"/>
<feature type="domain" description="Septum formation inhibitor MinC N-terminal" evidence="10">
    <location>
        <begin position="5"/>
        <end position="75"/>
    </location>
</feature>
<evidence type="ECO:0000313" key="11">
    <source>
        <dbReference type="EMBL" id="ACA59834.1"/>
    </source>
</evidence>
<dbReference type="OrthoDB" id="9790810at2"/>
<keyword evidence="4 7" id="KW-0131">Cell cycle</keyword>
<feature type="compositionally biased region" description="Pro residues" evidence="8">
    <location>
        <begin position="78"/>
        <end position="93"/>
    </location>
</feature>
<comment type="function">
    <text evidence="5 7">Cell division inhibitor that blocks the formation of polar Z ring septums. Rapidly oscillates between the poles of the cell to destabilize FtsZ filaments that have formed before they mature into polar Z rings. Prevents FtsZ polymerization.</text>
</comment>
<dbReference type="Pfam" id="PF05209">
    <property type="entry name" value="MinC_N"/>
    <property type="match status" value="1"/>
</dbReference>
<organism evidence="11 12">
    <name type="scientific">Desulforudis audaxviator (strain MP104C)</name>
    <dbReference type="NCBI Taxonomy" id="477974"/>
    <lineage>
        <taxon>Bacteria</taxon>
        <taxon>Bacillati</taxon>
        <taxon>Bacillota</taxon>
        <taxon>Clostridia</taxon>
        <taxon>Thermoanaerobacterales</taxon>
        <taxon>Candidatus Desulforudaceae</taxon>
        <taxon>Candidatus Desulforudis</taxon>
    </lineage>
</organism>
<evidence type="ECO:0000256" key="4">
    <source>
        <dbReference type="ARBA" id="ARBA00023306"/>
    </source>
</evidence>
<dbReference type="Pfam" id="PF03775">
    <property type="entry name" value="MinC_C"/>
    <property type="match status" value="1"/>
</dbReference>
<evidence type="ECO:0000256" key="7">
    <source>
        <dbReference type="HAMAP-Rule" id="MF_00267"/>
    </source>
</evidence>
<dbReference type="RefSeq" id="WP_012302419.1">
    <property type="nucleotide sequence ID" value="NC_010424.1"/>
</dbReference>
<dbReference type="InterPro" id="IPR016098">
    <property type="entry name" value="CAP/MinC_C"/>
</dbReference>
<evidence type="ECO:0000256" key="2">
    <source>
        <dbReference type="ARBA" id="ARBA00022618"/>
    </source>
</evidence>
<evidence type="ECO:0000256" key="1">
    <source>
        <dbReference type="ARBA" id="ARBA00006291"/>
    </source>
</evidence>
<proteinExistence type="inferred from homology"/>
<evidence type="ECO:0000256" key="8">
    <source>
        <dbReference type="SAM" id="MobiDB-lite"/>
    </source>
</evidence>
<keyword evidence="3 7" id="KW-0717">Septation</keyword>
<dbReference type="eggNOG" id="COG0850">
    <property type="taxonomic scope" value="Bacteria"/>
</dbReference>
<dbReference type="STRING" id="477974.Daud_1324"/>